<proteinExistence type="predicted"/>
<name>A0AAV4PML2_9ARAC</name>
<comment type="caution">
    <text evidence="2">The sequence shown here is derived from an EMBL/GenBank/DDBJ whole genome shotgun (WGS) entry which is preliminary data.</text>
</comment>
<dbReference type="AlphaFoldDB" id="A0AAV4PML2"/>
<sequence>MKYPASLIPAGEHASFEKEAIVVCHSSGLPGFNNNDTEDVVSDAANKSVPSMNGGGSVRRCFRKCSGAVQEPTMREEWRWQNVSVTPSRDDTHQDQGGHNGHVSSGPAIVRAF</sequence>
<evidence type="ECO:0000313" key="3">
    <source>
        <dbReference type="Proteomes" id="UP001054837"/>
    </source>
</evidence>
<gene>
    <name evidence="2" type="ORF">CDAR_94911</name>
</gene>
<evidence type="ECO:0000313" key="2">
    <source>
        <dbReference type="EMBL" id="GIX97016.1"/>
    </source>
</evidence>
<dbReference type="EMBL" id="BPLQ01003002">
    <property type="protein sequence ID" value="GIX97016.1"/>
    <property type="molecule type" value="Genomic_DNA"/>
</dbReference>
<dbReference type="Proteomes" id="UP001054837">
    <property type="component" value="Unassembled WGS sequence"/>
</dbReference>
<organism evidence="2 3">
    <name type="scientific">Caerostris darwini</name>
    <dbReference type="NCBI Taxonomy" id="1538125"/>
    <lineage>
        <taxon>Eukaryota</taxon>
        <taxon>Metazoa</taxon>
        <taxon>Ecdysozoa</taxon>
        <taxon>Arthropoda</taxon>
        <taxon>Chelicerata</taxon>
        <taxon>Arachnida</taxon>
        <taxon>Araneae</taxon>
        <taxon>Araneomorphae</taxon>
        <taxon>Entelegynae</taxon>
        <taxon>Araneoidea</taxon>
        <taxon>Araneidae</taxon>
        <taxon>Caerostris</taxon>
    </lineage>
</organism>
<reference evidence="2 3" key="1">
    <citation type="submission" date="2021-06" db="EMBL/GenBank/DDBJ databases">
        <title>Caerostris darwini draft genome.</title>
        <authorList>
            <person name="Kono N."/>
            <person name="Arakawa K."/>
        </authorList>
    </citation>
    <scope>NUCLEOTIDE SEQUENCE [LARGE SCALE GENOMIC DNA]</scope>
</reference>
<keyword evidence="3" id="KW-1185">Reference proteome</keyword>
<evidence type="ECO:0000256" key="1">
    <source>
        <dbReference type="SAM" id="MobiDB-lite"/>
    </source>
</evidence>
<accession>A0AAV4PML2</accession>
<feature type="region of interest" description="Disordered" evidence="1">
    <location>
        <begin position="85"/>
        <end position="113"/>
    </location>
</feature>
<protein>
    <submittedName>
        <fullName evidence="2">Uncharacterized protein</fullName>
    </submittedName>
</protein>